<sequence length="170" mass="19358">MTVLTEKPLSFEIEDFLAALAARNDDFFFMINPETWKPIDKVWLNIPTIGLSTHDRSKDGPLGFKTKTKKPELPDNDTYEPEAQLVLDVPSQNLPQGIDGLIWVLQVRNFEMLETFRPIADALAEEFKVTIIMSPSQINDSDPMHREPQPVDPQLPKGAQFNPIVIRFVK</sequence>
<comment type="caution">
    <text evidence="2">The sequence shown here is derived from an EMBL/GenBank/DDBJ whole genome shotgun (WGS) entry which is preliminary data.</text>
</comment>
<feature type="region of interest" description="Disordered" evidence="1">
    <location>
        <begin position="57"/>
        <end position="76"/>
    </location>
</feature>
<organism evidence="2 3">
    <name type="scientific">Candidatus Collierbacteria bacterium GW2011_GWB2_45_17</name>
    <dbReference type="NCBI Taxonomy" id="1618388"/>
    <lineage>
        <taxon>Bacteria</taxon>
        <taxon>Candidatus Collieribacteriota</taxon>
    </lineage>
</organism>
<dbReference type="AlphaFoldDB" id="A0A837IJJ6"/>
<accession>A0A837IJJ6</accession>
<evidence type="ECO:0000313" key="2">
    <source>
        <dbReference type="EMBL" id="KKT98893.1"/>
    </source>
</evidence>
<proteinExistence type="predicted"/>
<protein>
    <submittedName>
        <fullName evidence="2">Uncharacterized protein</fullName>
    </submittedName>
</protein>
<gene>
    <name evidence="2" type="ORF">UX01_C0018G0008</name>
</gene>
<dbReference type="Proteomes" id="UP000034078">
    <property type="component" value="Unassembled WGS sequence"/>
</dbReference>
<reference evidence="2 3" key="1">
    <citation type="journal article" date="2015" name="Nature">
        <title>rRNA introns, odd ribosomes, and small enigmatic genomes across a large radiation of phyla.</title>
        <authorList>
            <person name="Brown C.T."/>
            <person name="Hug L.A."/>
            <person name="Thomas B.C."/>
            <person name="Sharon I."/>
            <person name="Castelle C.J."/>
            <person name="Singh A."/>
            <person name="Wilkins M.J."/>
            <person name="Williams K.H."/>
            <person name="Banfield J.F."/>
        </authorList>
    </citation>
    <scope>NUCLEOTIDE SEQUENCE [LARGE SCALE GENOMIC DNA]</scope>
</reference>
<name>A0A837IJJ6_9BACT</name>
<evidence type="ECO:0000256" key="1">
    <source>
        <dbReference type="SAM" id="MobiDB-lite"/>
    </source>
</evidence>
<evidence type="ECO:0000313" key="3">
    <source>
        <dbReference type="Proteomes" id="UP000034078"/>
    </source>
</evidence>
<dbReference type="EMBL" id="LCKO01000018">
    <property type="protein sequence ID" value="KKT98893.1"/>
    <property type="molecule type" value="Genomic_DNA"/>
</dbReference>